<dbReference type="InterPro" id="IPR027373">
    <property type="entry name" value="RHH_dom"/>
</dbReference>
<organism evidence="2 3">
    <name type="scientific">Saccharibacter floricola DSM 15669</name>
    <dbReference type="NCBI Taxonomy" id="1123227"/>
    <lineage>
        <taxon>Bacteria</taxon>
        <taxon>Pseudomonadati</taxon>
        <taxon>Pseudomonadota</taxon>
        <taxon>Alphaproteobacteria</taxon>
        <taxon>Acetobacterales</taxon>
        <taxon>Acetobacteraceae</taxon>
        <taxon>Saccharibacter</taxon>
    </lineage>
</organism>
<keyword evidence="3" id="KW-1185">Reference proteome</keyword>
<dbReference type="InterPro" id="IPR038268">
    <property type="entry name" value="RHH_sf"/>
</dbReference>
<accession>A0ABQ0P132</accession>
<comment type="caution">
    <text evidence="2">The sequence shown here is derived from an EMBL/GenBank/DDBJ whole genome shotgun (WGS) entry which is preliminary data.</text>
</comment>
<evidence type="ECO:0000313" key="2">
    <source>
        <dbReference type="EMBL" id="GBQ08279.1"/>
    </source>
</evidence>
<dbReference type="Pfam" id="PF13467">
    <property type="entry name" value="RHH_4"/>
    <property type="match status" value="1"/>
</dbReference>
<dbReference type="EMBL" id="BAQD01000087">
    <property type="protein sequence ID" value="GBQ08279.1"/>
    <property type="molecule type" value="Genomic_DNA"/>
</dbReference>
<gene>
    <name evidence="2" type="ORF">AA15669_1715</name>
</gene>
<proteinExistence type="predicted"/>
<evidence type="ECO:0000259" key="1">
    <source>
        <dbReference type="Pfam" id="PF13467"/>
    </source>
</evidence>
<feature type="domain" description="Ribbon-helix-helix" evidence="1">
    <location>
        <begin position="5"/>
        <end position="67"/>
    </location>
</feature>
<dbReference type="Gene3D" id="1.10.3990.20">
    <property type="entry name" value="protein bp1543"/>
    <property type="match status" value="1"/>
</dbReference>
<evidence type="ECO:0000313" key="3">
    <source>
        <dbReference type="Proteomes" id="UP001062901"/>
    </source>
</evidence>
<dbReference type="RefSeq" id="WP_083912755.1">
    <property type="nucleotide sequence ID" value="NZ_BAQD01000087.1"/>
</dbReference>
<name>A0ABQ0P132_9PROT</name>
<sequence>MNGLHKRSVSLSGHRTSIALEWEFWFILEQMAQHKKESLAGFITQLDRQRSAQQSLASVLRITALRYVAMSEERMFFPQSRSDPSENMVEL</sequence>
<reference evidence="2" key="1">
    <citation type="submission" date="2013-04" db="EMBL/GenBank/DDBJ databases">
        <title>The genome sequencing project of 58 acetic acid bacteria.</title>
        <authorList>
            <person name="Okamoto-Kainuma A."/>
            <person name="Ishikawa M."/>
            <person name="Umino S."/>
            <person name="Koizumi Y."/>
            <person name="Shiwa Y."/>
            <person name="Yoshikawa H."/>
            <person name="Matsutani M."/>
            <person name="Matsushita K."/>
        </authorList>
    </citation>
    <scope>NUCLEOTIDE SEQUENCE</scope>
    <source>
        <strain evidence="2">DSM 15669</strain>
    </source>
</reference>
<protein>
    <recommendedName>
        <fullName evidence="1">Ribbon-helix-helix domain-containing protein</fullName>
    </recommendedName>
</protein>
<dbReference type="Proteomes" id="UP001062901">
    <property type="component" value="Unassembled WGS sequence"/>
</dbReference>